<gene>
    <name evidence="2" type="ORF">IPP58_09750</name>
</gene>
<keyword evidence="1" id="KW-0472">Membrane</keyword>
<feature type="transmembrane region" description="Helical" evidence="1">
    <location>
        <begin position="20"/>
        <end position="38"/>
    </location>
</feature>
<feature type="transmembrane region" description="Helical" evidence="1">
    <location>
        <begin position="50"/>
        <end position="68"/>
    </location>
</feature>
<evidence type="ECO:0000313" key="2">
    <source>
        <dbReference type="EMBL" id="MBK9796764.1"/>
    </source>
</evidence>
<name>A0A9D7SFM6_9BACT</name>
<proteinExistence type="predicted"/>
<dbReference type="InterPro" id="IPR032820">
    <property type="entry name" value="ATPase_put"/>
</dbReference>
<keyword evidence="1" id="KW-1133">Transmembrane helix</keyword>
<evidence type="ECO:0000256" key="1">
    <source>
        <dbReference type="SAM" id="Phobius"/>
    </source>
</evidence>
<dbReference type="EMBL" id="JADKIO010000006">
    <property type="protein sequence ID" value="MBK9796764.1"/>
    <property type="molecule type" value="Genomic_DNA"/>
</dbReference>
<protein>
    <submittedName>
        <fullName evidence="2">AtpZ/AtpI family protein</fullName>
    </submittedName>
</protein>
<sequence>MIFKKKVEADPGERALWGDLMSLGFTFPICITLGFFLGRWIGGWFGHPALGQWVGLVWGIAAAFWELYKVNRRMTRRDEAELKRAQEGREPHE</sequence>
<organism evidence="2 3">
    <name type="scientific">Candidatus Geothrix skivensis</name>
    <dbReference type="NCBI Taxonomy" id="2954439"/>
    <lineage>
        <taxon>Bacteria</taxon>
        <taxon>Pseudomonadati</taxon>
        <taxon>Acidobacteriota</taxon>
        <taxon>Holophagae</taxon>
        <taxon>Holophagales</taxon>
        <taxon>Holophagaceae</taxon>
        <taxon>Geothrix</taxon>
    </lineage>
</organism>
<dbReference type="AlphaFoldDB" id="A0A9D7SFM6"/>
<comment type="caution">
    <text evidence="2">The sequence shown here is derived from an EMBL/GenBank/DDBJ whole genome shotgun (WGS) entry which is preliminary data.</text>
</comment>
<dbReference type="Proteomes" id="UP000886657">
    <property type="component" value="Unassembled WGS sequence"/>
</dbReference>
<reference evidence="2" key="1">
    <citation type="submission" date="2020-10" db="EMBL/GenBank/DDBJ databases">
        <title>Connecting structure to function with the recovery of over 1000 high-quality activated sludge metagenome-assembled genomes encoding full-length rRNA genes using long-read sequencing.</title>
        <authorList>
            <person name="Singleton C.M."/>
            <person name="Petriglieri F."/>
            <person name="Kristensen J.M."/>
            <person name="Kirkegaard R.H."/>
            <person name="Michaelsen T.Y."/>
            <person name="Andersen M.H."/>
            <person name="Karst S.M."/>
            <person name="Dueholm M.S."/>
            <person name="Nielsen P.H."/>
            <person name="Albertsen M."/>
        </authorList>
    </citation>
    <scope>NUCLEOTIDE SEQUENCE</scope>
    <source>
        <strain evidence="2">Skiv_18-Q3-R9-52_MAXAC.067</strain>
    </source>
</reference>
<accession>A0A9D7SFM6</accession>
<keyword evidence="1" id="KW-0812">Transmembrane</keyword>
<evidence type="ECO:0000313" key="3">
    <source>
        <dbReference type="Proteomes" id="UP000886657"/>
    </source>
</evidence>
<dbReference type="Pfam" id="PF09527">
    <property type="entry name" value="ATPase_gene1"/>
    <property type="match status" value="1"/>
</dbReference>